<reference evidence="2" key="1">
    <citation type="submission" date="2021-06" db="EMBL/GenBank/DDBJ databases">
        <authorList>
            <person name="Kallberg Y."/>
            <person name="Tangrot J."/>
            <person name="Rosling A."/>
        </authorList>
    </citation>
    <scope>NUCLEOTIDE SEQUENCE</scope>
    <source>
        <strain evidence="2">AZ414A</strain>
    </source>
</reference>
<evidence type="ECO:0000313" key="2">
    <source>
        <dbReference type="EMBL" id="CAG8540052.1"/>
    </source>
</evidence>
<comment type="caution">
    <text evidence="2">The sequence shown here is derived from an EMBL/GenBank/DDBJ whole genome shotgun (WGS) entry which is preliminary data.</text>
</comment>
<dbReference type="Gene3D" id="1.25.40.420">
    <property type="match status" value="1"/>
</dbReference>
<organism evidence="2 3">
    <name type="scientific">Diversispora eburnea</name>
    <dbReference type="NCBI Taxonomy" id="1213867"/>
    <lineage>
        <taxon>Eukaryota</taxon>
        <taxon>Fungi</taxon>
        <taxon>Fungi incertae sedis</taxon>
        <taxon>Mucoromycota</taxon>
        <taxon>Glomeromycotina</taxon>
        <taxon>Glomeromycetes</taxon>
        <taxon>Diversisporales</taxon>
        <taxon>Diversisporaceae</taxon>
        <taxon>Diversispora</taxon>
    </lineage>
</organism>
<accession>A0A9N9ATX3</accession>
<sequence>MTLLNEDNEHDVIIEAGEEPTVRKFKAHYYILRMRSPYFRQALSSRWAQQVNGFFHFKKPNISPETFEIILRYIYTSIINVEGLKEVEIIDVLGAADELCLTVLVEALQEKLMERKHLWINKQSVLIYNAGQKYPTCTKLLETMYEAIYQEPELLLKSEDFSALEVETVVWLLQKDDLGMLEIELWRRIVEWGIRQLPFQLDPDVTKWRDDDFILLKEKLRPCIPYIRWRHIGATDFAAQVTIYGKILPLELCEPDINGSSAFYNLPIYSEAMARIQSVLIDPHQAARIAKGKDKDDKDDKNEKGDDVVIGIGGTDLECEEELL</sequence>
<gene>
    <name evidence="2" type="ORF">DEBURN_LOCUS6564</name>
</gene>
<dbReference type="OrthoDB" id="6359816at2759"/>
<dbReference type="SMART" id="SM00225">
    <property type="entry name" value="BTB"/>
    <property type="match status" value="1"/>
</dbReference>
<dbReference type="CDD" id="cd18186">
    <property type="entry name" value="BTB_POZ_ZBTB_KLHL-like"/>
    <property type="match status" value="1"/>
</dbReference>
<dbReference type="PANTHER" id="PTHR45774:SF4">
    <property type="entry name" value="AXUNDEAD, ISOFORM F"/>
    <property type="match status" value="1"/>
</dbReference>
<dbReference type="AlphaFoldDB" id="A0A9N9ATX3"/>
<dbReference type="Pfam" id="PF07707">
    <property type="entry name" value="BACK"/>
    <property type="match status" value="1"/>
</dbReference>
<dbReference type="GO" id="GO:0005829">
    <property type="term" value="C:cytosol"/>
    <property type="evidence" value="ECO:0007669"/>
    <property type="project" value="TreeGrafter"/>
</dbReference>
<dbReference type="PANTHER" id="PTHR45774">
    <property type="entry name" value="BTB/POZ DOMAIN-CONTAINING"/>
    <property type="match status" value="1"/>
</dbReference>
<dbReference type="PROSITE" id="PS50097">
    <property type="entry name" value="BTB"/>
    <property type="match status" value="1"/>
</dbReference>
<dbReference type="EMBL" id="CAJVPK010000687">
    <property type="protein sequence ID" value="CAG8540052.1"/>
    <property type="molecule type" value="Genomic_DNA"/>
</dbReference>
<dbReference type="Pfam" id="PF00651">
    <property type="entry name" value="BTB"/>
    <property type="match status" value="1"/>
</dbReference>
<feature type="domain" description="BTB" evidence="1">
    <location>
        <begin position="10"/>
        <end position="83"/>
    </location>
</feature>
<dbReference type="InterPro" id="IPR011705">
    <property type="entry name" value="BACK"/>
</dbReference>
<evidence type="ECO:0000313" key="3">
    <source>
        <dbReference type="Proteomes" id="UP000789706"/>
    </source>
</evidence>
<keyword evidence="3" id="KW-1185">Reference proteome</keyword>
<protein>
    <submittedName>
        <fullName evidence="2">10980_t:CDS:1</fullName>
    </submittedName>
</protein>
<name>A0A9N9ATX3_9GLOM</name>
<dbReference type="Gene3D" id="3.30.710.10">
    <property type="entry name" value="Potassium Channel Kv1.1, Chain A"/>
    <property type="match status" value="1"/>
</dbReference>
<dbReference type="SUPFAM" id="SSF54695">
    <property type="entry name" value="POZ domain"/>
    <property type="match status" value="1"/>
</dbReference>
<proteinExistence type="predicted"/>
<dbReference type="Proteomes" id="UP000789706">
    <property type="component" value="Unassembled WGS sequence"/>
</dbReference>
<dbReference type="InterPro" id="IPR011333">
    <property type="entry name" value="SKP1/BTB/POZ_sf"/>
</dbReference>
<evidence type="ECO:0000259" key="1">
    <source>
        <dbReference type="PROSITE" id="PS50097"/>
    </source>
</evidence>
<dbReference type="InterPro" id="IPR000210">
    <property type="entry name" value="BTB/POZ_dom"/>
</dbReference>